<evidence type="ECO:0000256" key="1">
    <source>
        <dbReference type="SAM" id="MobiDB-lite"/>
    </source>
</evidence>
<comment type="caution">
    <text evidence="2">The sequence shown here is derived from an EMBL/GenBank/DDBJ whole genome shotgun (WGS) entry which is preliminary data.</text>
</comment>
<evidence type="ECO:0000313" key="2">
    <source>
        <dbReference type="EMBL" id="KAJ8347323.1"/>
    </source>
</evidence>
<accession>A0A9Q1EYG9</accession>
<dbReference type="EMBL" id="JAINUF010000011">
    <property type="protein sequence ID" value="KAJ8347323.1"/>
    <property type="molecule type" value="Genomic_DNA"/>
</dbReference>
<dbReference type="Proteomes" id="UP001152622">
    <property type="component" value="Chromosome 11"/>
</dbReference>
<feature type="compositionally biased region" description="Low complexity" evidence="1">
    <location>
        <begin position="57"/>
        <end position="66"/>
    </location>
</feature>
<protein>
    <submittedName>
        <fullName evidence="2">Uncharacterized protein</fullName>
    </submittedName>
</protein>
<dbReference type="AlphaFoldDB" id="A0A9Q1EYG9"/>
<sequence length="88" mass="9877">MKRTARGTQTAVSNRGVWFRVQNRRSYGNKRSAVNMYPKAHQRWAGRGRGGPELQYRSRGGTQRGCSGTGSGRRSGTLRTSEQWEDSS</sequence>
<feature type="region of interest" description="Disordered" evidence="1">
    <location>
        <begin position="43"/>
        <end position="88"/>
    </location>
</feature>
<proteinExistence type="predicted"/>
<reference evidence="2" key="1">
    <citation type="journal article" date="2023" name="Science">
        <title>Genome structures resolve the early diversification of teleost fishes.</title>
        <authorList>
            <person name="Parey E."/>
            <person name="Louis A."/>
            <person name="Montfort J."/>
            <person name="Bouchez O."/>
            <person name="Roques C."/>
            <person name="Iampietro C."/>
            <person name="Lluch J."/>
            <person name="Castinel A."/>
            <person name="Donnadieu C."/>
            <person name="Desvignes T."/>
            <person name="Floi Bucao C."/>
            <person name="Jouanno E."/>
            <person name="Wen M."/>
            <person name="Mejri S."/>
            <person name="Dirks R."/>
            <person name="Jansen H."/>
            <person name="Henkel C."/>
            <person name="Chen W.J."/>
            <person name="Zahm M."/>
            <person name="Cabau C."/>
            <person name="Klopp C."/>
            <person name="Thompson A.W."/>
            <person name="Robinson-Rechavi M."/>
            <person name="Braasch I."/>
            <person name="Lecointre G."/>
            <person name="Bobe J."/>
            <person name="Postlethwait J.H."/>
            <person name="Berthelot C."/>
            <person name="Roest Crollius H."/>
            <person name="Guiguen Y."/>
        </authorList>
    </citation>
    <scope>NUCLEOTIDE SEQUENCE</scope>
    <source>
        <strain evidence="2">WJC10195</strain>
    </source>
</reference>
<keyword evidence="3" id="KW-1185">Reference proteome</keyword>
<organism evidence="2 3">
    <name type="scientific">Synaphobranchus kaupii</name>
    <name type="common">Kaup's arrowtooth eel</name>
    <dbReference type="NCBI Taxonomy" id="118154"/>
    <lineage>
        <taxon>Eukaryota</taxon>
        <taxon>Metazoa</taxon>
        <taxon>Chordata</taxon>
        <taxon>Craniata</taxon>
        <taxon>Vertebrata</taxon>
        <taxon>Euteleostomi</taxon>
        <taxon>Actinopterygii</taxon>
        <taxon>Neopterygii</taxon>
        <taxon>Teleostei</taxon>
        <taxon>Anguilliformes</taxon>
        <taxon>Synaphobranchidae</taxon>
        <taxon>Synaphobranchus</taxon>
    </lineage>
</organism>
<name>A0A9Q1EYG9_SYNKA</name>
<evidence type="ECO:0000313" key="3">
    <source>
        <dbReference type="Proteomes" id="UP001152622"/>
    </source>
</evidence>
<gene>
    <name evidence="2" type="ORF">SKAU_G00287240</name>
</gene>